<dbReference type="AlphaFoldDB" id="A0A947GI41"/>
<accession>A0A947GI41</accession>
<gene>
    <name evidence="1" type="ORF">IXB50_08255</name>
</gene>
<dbReference type="PANTHER" id="PTHR30161:SF2">
    <property type="entry name" value="INVASION PROTEIN INVA"/>
    <property type="match status" value="1"/>
</dbReference>
<dbReference type="EMBL" id="JADOES010000011">
    <property type="protein sequence ID" value="MBT9315414.1"/>
    <property type="molecule type" value="Genomic_DNA"/>
</dbReference>
<dbReference type="Gene3D" id="1.25.40.10">
    <property type="entry name" value="Tetratricopeptide repeat domain"/>
    <property type="match status" value="1"/>
</dbReference>
<evidence type="ECO:0000313" key="1">
    <source>
        <dbReference type="EMBL" id="MBT9315414.1"/>
    </source>
</evidence>
<dbReference type="InterPro" id="IPR011990">
    <property type="entry name" value="TPR-like_helical_dom_sf"/>
</dbReference>
<keyword evidence="2" id="KW-1185">Reference proteome</keyword>
<sequence>MNFFLNHSSSQSFWENQPLKRECEKLYKKLNLSKEETSQLKNYLSKAPQEKELMQTRDISPKDDQFHRNLMSSLLKLVLTVAEPGVCFSEKKTNEIQQAFSKAYTNNEYTERFRYIPDTLRANNLVVVKSSKGNQKLALYYYLKSITETNISRNRAKAKISRNRLSQQKDKAKKQRNFAYYTTVLSLLYTHLARVLENLEFKEEIVESAFNAAYELQSKLSLEHILSTKAGYYLRTSNWEKAEDTFREIFSHNSTEKGLNILRIGLLKLWSEQTLPSSVISNQYDTDIIIQNLRRHISDDAEGWEYDLILCLSDGDKNFIEEKKSLVIVDEITVGDENNSSRIRVFDRSGSQVVDKKIQEKLINKEIHIEAEKWKGNKVTDRRTKTKLLAKISLNLASLDLNSRELYLQRWEFAGWGGSLRCNLAELLKSNGQYSEAIEEFQAASDNYDWVDDYWSASYLLELKAELYVKIHNDDKAKEAYEDALEKIELLPEIISPDIQEDSLSQRDFRTARLKTCHGILSLKLGKWKEKENGLSESYKLLSKTGESNPFDRILRDAEPLLDRYDLLVTLKIYLHNKLRKTQDLKEKENLTLALQTLFDTSPRLIAKDDLQLGQPLNKKYPFIPLLIKIDAKTFEQADGSDKTIAQLLHTLHQKIEQRFGVKLPIIRWQLIENGYPAGAYAIMIHEVRKESGFIHYPKGGVVFASRENLTRLKIDESNSINDNWIKNAFWVNEKNFELARKNNLEVWKPLKFMIQHVEAVLSSQLTKFIGHQEVQDYLKQAQLPVKDQEVQDYLEQARIPLERDIVGFNEHEPYSYIDLLARVVRGLVAERVPIGCYNLKVLVLKDLSALPKEGKALIIVAKIQNSYFLRIFDRHGHMYISQKFFPDKLLIKQLEALPKEYDLNLMSLGSINDLPSEGNGLVIVAKIENFYHVRIFDRTSKIILDKGKNEFLPDKLLIQEIDTALQQDSVDAQTRNSLIHKITSTLDYTYPQKIASNIAESEIIQKIILAENVAVDDFRLIYQIFIRLWREGKTVNEIIQKIRLDSQIRKYLWGNDQEYNFLDLRDDLIESLESEKITPEGNIVAVNPTDFLDEVRKKIDEHKKYALVVSGQKHRALVRGVLDLEFPCIPVLSTAEKMNSSPENQTLNNLGA</sequence>
<dbReference type="Pfam" id="PF00771">
    <property type="entry name" value="FHIPEP"/>
    <property type="match status" value="1"/>
</dbReference>
<dbReference type="RefSeq" id="WP_215608480.1">
    <property type="nucleotide sequence ID" value="NZ_JADOES010000011.1"/>
</dbReference>
<dbReference type="GO" id="GO:0009306">
    <property type="term" value="P:protein secretion"/>
    <property type="evidence" value="ECO:0007669"/>
    <property type="project" value="InterPro"/>
</dbReference>
<dbReference type="Proteomes" id="UP000717364">
    <property type="component" value="Unassembled WGS sequence"/>
</dbReference>
<dbReference type="GO" id="GO:0005886">
    <property type="term" value="C:plasma membrane"/>
    <property type="evidence" value="ECO:0007669"/>
    <property type="project" value="TreeGrafter"/>
</dbReference>
<reference evidence="1" key="1">
    <citation type="submission" date="2020-11" db="EMBL/GenBank/DDBJ databases">
        <authorList>
            <person name="Konstantinou D."/>
            <person name="Gkelis S."/>
            <person name="Popin R."/>
            <person name="Fewer D."/>
            <person name="Sivonen K."/>
        </authorList>
    </citation>
    <scope>NUCLEOTIDE SEQUENCE</scope>
    <source>
        <strain evidence="1">TAU-MAC 1115</strain>
    </source>
</reference>
<dbReference type="InterPro" id="IPR001712">
    <property type="entry name" value="T3SS_FHIPEP"/>
</dbReference>
<dbReference type="InterPro" id="IPR042194">
    <property type="entry name" value="FHIPEP_1"/>
</dbReference>
<dbReference type="Gene3D" id="3.40.30.60">
    <property type="entry name" value="FHIPEP family, domain 1"/>
    <property type="match status" value="1"/>
</dbReference>
<protein>
    <submittedName>
        <fullName evidence="1">FHIPEP family type III secretion protein</fullName>
    </submittedName>
</protein>
<dbReference type="SUPFAM" id="SSF48452">
    <property type="entry name" value="TPR-like"/>
    <property type="match status" value="1"/>
</dbReference>
<name>A0A947GI41_9CYAN</name>
<proteinExistence type="predicted"/>
<comment type="caution">
    <text evidence="1">The sequence shown here is derived from an EMBL/GenBank/DDBJ whole genome shotgun (WGS) entry which is preliminary data.</text>
</comment>
<evidence type="ECO:0000313" key="2">
    <source>
        <dbReference type="Proteomes" id="UP000717364"/>
    </source>
</evidence>
<reference evidence="1" key="2">
    <citation type="journal article" date="2021" name="Mar. Drugs">
        <title>Genome Reduction and Secondary Metabolism of the Marine Sponge-Associated Cyanobacterium Leptothoe.</title>
        <authorList>
            <person name="Konstantinou D."/>
            <person name="Popin R.V."/>
            <person name="Fewer D.P."/>
            <person name="Sivonen K."/>
            <person name="Gkelis S."/>
        </authorList>
    </citation>
    <scope>NUCLEOTIDE SEQUENCE</scope>
    <source>
        <strain evidence="1">TAU-MAC 1115</strain>
    </source>
</reference>
<organism evidence="1 2">
    <name type="scientific">Leptothoe spongobia TAU-MAC 1115</name>
    <dbReference type="NCBI Taxonomy" id="1967444"/>
    <lineage>
        <taxon>Bacteria</taxon>
        <taxon>Bacillati</taxon>
        <taxon>Cyanobacteriota</taxon>
        <taxon>Cyanophyceae</taxon>
        <taxon>Nodosilineales</taxon>
        <taxon>Cymatolegaceae</taxon>
        <taxon>Leptothoe</taxon>
        <taxon>Leptothoe spongobia</taxon>
    </lineage>
</organism>
<dbReference type="PANTHER" id="PTHR30161">
    <property type="entry name" value="FLAGELLAR EXPORT PROTEIN, MEMBRANE FLHA SUBUNIT-RELATED"/>
    <property type="match status" value="1"/>
</dbReference>